<organism evidence="2 3">
    <name type="scientific">Hymenobacter nivis</name>
    <dbReference type="NCBI Taxonomy" id="1850093"/>
    <lineage>
        <taxon>Bacteria</taxon>
        <taxon>Pseudomonadati</taxon>
        <taxon>Bacteroidota</taxon>
        <taxon>Cytophagia</taxon>
        <taxon>Cytophagales</taxon>
        <taxon>Hymenobacteraceae</taxon>
        <taxon>Hymenobacter</taxon>
    </lineage>
</organism>
<evidence type="ECO:0000313" key="2">
    <source>
        <dbReference type="EMBL" id="TPG65528.1"/>
    </source>
</evidence>
<dbReference type="OrthoDB" id="10020001at2"/>
<keyword evidence="3" id="KW-1185">Reference proteome</keyword>
<feature type="region of interest" description="Disordered" evidence="1">
    <location>
        <begin position="1"/>
        <end position="24"/>
    </location>
</feature>
<sequence length="146" mass="14870">MLTSAAGPALAQHAPGPPTAFPARHPLATQHYQLESLATGPAPPAMGPLPGQAARPAGAPAVAPAPALPPAPVPTVRAAARYAPLLPAPGPPPAAAPEPRRHLAAAPPGPPYDPYQHLPEEFRKRTLPAVWAAPLPLQLLRTALGH</sequence>
<evidence type="ECO:0000256" key="1">
    <source>
        <dbReference type="SAM" id="MobiDB-lite"/>
    </source>
</evidence>
<feature type="compositionally biased region" description="Pro residues" evidence="1">
    <location>
        <begin position="86"/>
        <end position="96"/>
    </location>
</feature>
<accession>A0A502GVV0</accession>
<dbReference type="AlphaFoldDB" id="A0A502GVV0"/>
<gene>
    <name evidence="2" type="ORF">EAH73_13785</name>
</gene>
<feature type="region of interest" description="Disordered" evidence="1">
    <location>
        <begin position="37"/>
        <end position="72"/>
    </location>
</feature>
<dbReference type="RefSeq" id="WP_140467493.1">
    <property type="nucleotide sequence ID" value="NZ_RCYZ01000005.1"/>
</dbReference>
<proteinExistence type="predicted"/>
<protein>
    <submittedName>
        <fullName evidence="2">Uncharacterized protein</fullName>
    </submittedName>
</protein>
<dbReference type="Proteomes" id="UP000317646">
    <property type="component" value="Unassembled WGS sequence"/>
</dbReference>
<reference evidence="2 3" key="1">
    <citation type="journal article" date="2019" name="Environ. Microbiol.">
        <title>Species interactions and distinct microbial communities in high Arctic permafrost affected cryosols are associated with the CH4 and CO2 gas fluxes.</title>
        <authorList>
            <person name="Altshuler I."/>
            <person name="Hamel J."/>
            <person name="Turney S."/>
            <person name="Magnuson E."/>
            <person name="Levesque R."/>
            <person name="Greer C."/>
            <person name="Whyte L.G."/>
        </authorList>
    </citation>
    <scope>NUCLEOTIDE SEQUENCE [LARGE SCALE GENOMIC DNA]</scope>
    <source>
        <strain evidence="2 3">S9.2P</strain>
    </source>
</reference>
<dbReference type="EMBL" id="RCYZ01000005">
    <property type="protein sequence ID" value="TPG65528.1"/>
    <property type="molecule type" value="Genomic_DNA"/>
</dbReference>
<name>A0A502GVV0_9BACT</name>
<comment type="caution">
    <text evidence="2">The sequence shown here is derived from an EMBL/GenBank/DDBJ whole genome shotgun (WGS) entry which is preliminary data.</text>
</comment>
<feature type="region of interest" description="Disordered" evidence="1">
    <location>
        <begin position="85"/>
        <end position="111"/>
    </location>
</feature>
<evidence type="ECO:0000313" key="3">
    <source>
        <dbReference type="Proteomes" id="UP000317646"/>
    </source>
</evidence>
<feature type="compositionally biased region" description="Low complexity" evidence="1">
    <location>
        <begin position="48"/>
        <end position="65"/>
    </location>
</feature>